<dbReference type="PANTHER" id="PTHR44068:SF11">
    <property type="entry name" value="GERANYL DIPHOSPHATE 2-C-METHYLTRANSFERASE"/>
    <property type="match status" value="1"/>
</dbReference>
<dbReference type="Proteomes" id="UP000013047">
    <property type="component" value="Unassembled WGS sequence"/>
</dbReference>
<evidence type="ECO:0000313" key="4">
    <source>
        <dbReference type="Proteomes" id="UP000013047"/>
    </source>
</evidence>
<dbReference type="SUPFAM" id="SSF53335">
    <property type="entry name" value="S-adenosyl-L-methionine-dependent methyltransferases"/>
    <property type="match status" value="1"/>
</dbReference>
<dbReference type="AlphaFoldDB" id="N6ZXC5"/>
<reference evidence="3 4" key="1">
    <citation type="submission" date="2012-09" db="EMBL/GenBank/DDBJ databases">
        <title>Draft Genome Sequences of 6 Strains from Genus Thauera.</title>
        <authorList>
            <person name="Liu B."/>
            <person name="Shapleigh J.P."/>
            <person name="Frostegard A.H."/>
        </authorList>
    </citation>
    <scope>NUCLEOTIDE SEQUENCE [LARGE SCALE GENOMIC DNA]</scope>
    <source>
        <strain evidence="3 4">B4P</strain>
    </source>
</reference>
<dbReference type="PANTHER" id="PTHR44068">
    <property type="entry name" value="ZGC:194242"/>
    <property type="match status" value="1"/>
</dbReference>
<keyword evidence="1 3" id="KW-0808">Transferase</keyword>
<proteinExistence type="predicted"/>
<dbReference type="InterPro" id="IPR050447">
    <property type="entry name" value="Erg6_SMT_methyltransf"/>
</dbReference>
<sequence>MKMNWVEKFLMNNPIRAAFHVHVEAPLLERLGGRTEGLRVLEVGCGRGVGTEQIFRRFGAASVFAMDIDEDMVARARTRLQGFPPDRLRVEVGDVTAIDAEDASFDAVFDFAIIHHVPDWQAAVAEIRRVLKPGGRFYFEEVTRHALDKWSYRFFMEHPTENRFTTAEFIREVERQGMIVGSDYTERGGGDFVFGVGRVAPAAG</sequence>
<dbReference type="OrthoDB" id="529208at2"/>
<protein>
    <submittedName>
        <fullName evidence="3">Type 11 methyltransferase</fullName>
    </submittedName>
</protein>
<dbReference type="Pfam" id="PF08241">
    <property type="entry name" value="Methyltransf_11"/>
    <property type="match status" value="1"/>
</dbReference>
<dbReference type="GO" id="GO:0008757">
    <property type="term" value="F:S-adenosylmethionine-dependent methyltransferase activity"/>
    <property type="evidence" value="ECO:0007669"/>
    <property type="project" value="InterPro"/>
</dbReference>
<evidence type="ECO:0000256" key="1">
    <source>
        <dbReference type="ARBA" id="ARBA00022679"/>
    </source>
</evidence>
<dbReference type="CDD" id="cd02440">
    <property type="entry name" value="AdoMet_MTases"/>
    <property type="match status" value="1"/>
</dbReference>
<name>N6ZXC5_9RHOO</name>
<dbReference type="EMBL" id="AMXF01000083">
    <property type="protein sequence ID" value="ENO96774.1"/>
    <property type="molecule type" value="Genomic_DNA"/>
</dbReference>
<dbReference type="InterPro" id="IPR013216">
    <property type="entry name" value="Methyltransf_11"/>
</dbReference>
<keyword evidence="4" id="KW-1185">Reference proteome</keyword>
<comment type="caution">
    <text evidence="3">The sequence shown here is derived from an EMBL/GenBank/DDBJ whole genome shotgun (WGS) entry which is preliminary data.</text>
</comment>
<dbReference type="Gene3D" id="3.40.50.150">
    <property type="entry name" value="Vaccinia Virus protein VP39"/>
    <property type="match status" value="1"/>
</dbReference>
<dbReference type="InterPro" id="IPR029063">
    <property type="entry name" value="SAM-dependent_MTases_sf"/>
</dbReference>
<keyword evidence="3" id="KW-0489">Methyltransferase</keyword>
<gene>
    <name evidence="3" type="ORF">C667_12274</name>
</gene>
<feature type="domain" description="Methyltransferase type 11" evidence="2">
    <location>
        <begin position="41"/>
        <end position="139"/>
    </location>
</feature>
<accession>N6ZXC5</accession>
<dbReference type="GO" id="GO:0032259">
    <property type="term" value="P:methylation"/>
    <property type="evidence" value="ECO:0007669"/>
    <property type="project" value="UniProtKB-KW"/>
</dbReference>
<dbReference type="RefSeq" id="WP_004364182.1">
    <property type="nucleotide sequence ID" value="NZ_AMXF01000083.1"/>
</dbReference>
<organism evidence="3 4">
    <name type="scientific">Thauera phenylacetica B4P</name>
    <dbReference type="NCBI Taxonomy" id="1234382"/>
    <lineage>
        <taxon>Bacteria</taxon>
        <taxon>Pseudomonadati</taxon>
        <taxon>Pseudomonadota</taxon>
        <taxon>Betaproteobacteria</taxon>
        <taxon>Rhodocyclales</taxon>
        <taxon>Zoogloeaceae</taxon>
        <taxon>Thauera</taxon>
    </lineage>
</organism>
<evidence type="ECO:0000313" key="3">
    <source>
        <dbReference type="EMBL" id="ENO96774.1"/>
    </source>
</evidence>
<evidence type="ECO:0000259" key="2">
    <source>
        <dbReference type="Pfam" id="PF08241"/>
    </source>
</evidence>